<feature type="transmembrane region" description="Helical" evidence="1">
    <location>
        <begin position="84"/>
        <end position="102"/>
    </location>
</feature>
<keyword evidence="1" id="KW-1133">Transmembrane helix</keyword>
<dbReference type="PANTHER" id="PTHR37312">
    <property type="entry name" value="MEMBRANE-BOUND ACYLTRANSFERASE YKRP-RELATED"/>
    <property type="match status" value="1"/>
</dbReference>
<evidence type="ECO:0000259" key="2">
    <source>
        <dbReference type="Pfam" id="PF01757"/>
    </source>
</evidence>
<feature type="transmembrane region" description="Helical" evidence="1">
    <location>
        <begin position="141"/>
        <end position="161"/>
    </location>
</feature>
<evidence type="ECO:0000313" key="3">
    <source>
        <dbReference type="EMBL" id="PXX40385.1"/>
    </source>
</evidence>
<dbReference type="InterPro" id="IPR052734">
    <property type="entry name" value="Nod_factor_acetyltransferase"/>
</dbReference>
<feature type="transmembrane region" description="Helical" evidence="1">
    <location>
        <begin position="200"/>
        <end position="217"/>
    </location>
</feature>
<dbReference type="InterPro" id="IPR002656">
    <property type="entry name" value="Acyl_transf_3_dom"/>
</dbReference>
<keyword evidence="3" id="KW-0808">Transferase</keyword>
<proteinExistence type="predicted"/>
<feature type="domain" description="Acyltransferase 3" evidence="2">
    <location>
        <begin position="23"/>
        <end position="324"/>
    </location>
</feature>
<organism evidence="3 4">
    <name type="scientific">Undibacterium pigrum</name>
    <dbReference type="NCBI Taxonomy" id="401470"/>
    <lineage>
        <taxon>Bacteria</taxon>
        <taxon>Pseudomonadati</taxon>
        <taxon>Pseudomonadota</taxon>
        <taxon>Betaproteobacteria</taxon>
        <taxon>Burkholderiales</taxon>
        <taxon>Oxalobacteraceae</taxon>
        <taxon>Undibacterium</taxon>
    </lineage>
</organism>
<dbReference type="Pfam" id="PF01757">
    <property type="entry name" value="Acyl_transf_3"/>
    <property type="match status" value="1"/>
</dbReference>
<name>A0A318IYL4_9BURK</name>
<keyword evidence="1" id="KW-0472">Membrane</keyword>
<feature type="transmembrane region" description="Helical" evidence="1">
    <location>
        <begin position="28"/>
        <end position="47"/>
    </location>
</feature>
<feature type="transmembrane region" description="Helical" evidence="1">
    <location>
        <begin position="277"/>
        <end position="302"/>
    </location>
</feature>
<comment type="caution">
    <text evidence="3">The sequence shown here is derived from an EMBL/GenBank/DDBJ whole genome shotgun (WGS) entry which is preliminary data.</text>
</comment>
<evidence type="ECO:0000313" key="4">
    <source>
        <dbReference type="Proteomes" id="UP000247792"/>
    </source>
</evidence>
<dbReference type="PANTHER" id="PTHR37312:SF1">
    <property type="entry name" value="MEMBRANE-BOUND ACYLTRANSFERASE YKRP-RELATED"/>
    <property type="match status" value="1"/>
</dbReference>
<dbReference type="OrthoDB" id="6623990at2"/>
<accession>A0A318IYL4</accession>
<dbReference type="AlphaFoldDB" id="A0A318IYL4"/>
<feature type="transmembrane region" description="Helical" evidence="1">
    <location>
        <begin position="167"/>
        <end position="188"/>
    </location>
</feature>
<evidence type="ECO:0000256" key="1">
    <source>
        <dbReference type="SAM" id="Phobius"/>
    </source>
</evidence>
<feature type="transmembrane region" description="Helical" evidence="1">
    <location>
        <begin position="114"/>
        <end position="134"/>
    </location>
</feature>
<reference evidence="3 4" key="1">
    <citation type="submission" date="2018-05" db="EMBL/GenBank/DDBJ databases">
        <title>Genomic Encyclopedia of Type Strains, Phase IV (KMG-IV): sequencing the most valuable type-strain genomes for metagenomic binning, comparative biology and taxonomic classification.</title>
        <authorList>
            <person name="Goeker M."/>
        </authorList>
    </citation>
    <scope>NUCLEOTIDE SEQUENCE [LARGE SCALE GENOMIC DNA]</scope>
    <source>
        <strain evidence="3 4">DSM 19792</strain>
    </source>
</reference>
<feature type="transmembrane region" description="Helical" evidence="1">
    <location>
        <begin position="53"/>
        <end position="72"/>
    </location>
</feature>
<keyword evidence="1" id="KW-0812">Transmembrane</keyword>
<feature type="transmembrane region" description="Helical" evidence="1">
    <location>
        <begin position="247"/>
        <end position="265"/>
    </location>
</feature>
<sequence>MSTFPPHDIASMTTSALPKVRNLSIDNIKAVLIFLVVFGHLIEIYVGEDHVLRSIWIFVYSFHMPMFALMSGMFSKAQWDDKNATQLISTVLVPLIGFEIIYEATEFILKGNASVYAGLVAPYWMLWYLLSLLCWRLLLPLFSRMQFGVMLAVALSLAGSYSEHAGYFLGISRTLIFFPYFLLGWKLGQDVFSVKKTERLWFSAAVVIAAFIGAFLLKSDFDYRWFYGSYSLHRLEMANLTGSMYQLLQYATSTVIGLSVLYLLAQKELGLANIGKRSIYVLVWHGMALIILQETGVLRAIFKHENTIALAISVLLSMLITWACAHEKTEMLTKRFILNPLSWLLIPQIPQQPAVQPVVIATEAQDKTVHQEP</sequence>
<protein>
    <submittedName>
        <fullName evidence="3">Fucose 4-O-acetylase-like acetyltransferase</fullName>
    </submittedName>
</protein>
<dbReference type="Proteomes" id="UP000247792">
    <property type="component" value="Unassembled WGS sequence"/>
</dbReference>
<keyword evidence="4" id="KW-1185">Reference proteome</keyword>
<feature type="transmembrane region" description="Helical" evidence="1">
    <location>
        <begin position="308"/>
        <end position="325"/>
    </location>
</feature>
<dbReference type="GO" id="GO:0016747">
    <property type="term" value="F:acyltransferase activity, transferring groups other than amino-acyl groups"/>
    <property type="evidence" value="ECO:0007669"/>
    <property type="project" value="InterPro"/>
</dbReference>
<gene>
    <name evidence="3" type="ORF">DFR42_108220</name>
</gene>
<dbReference type="EMBL" id="QJKB01000008">
    <property type="protein sequence ID" value="PXX40385.1"/>
    <property type="molecule type" value="Genomic_DNA"/>
</dbReference>